<accession>X1M5Q9</accession>
<sequence>GRSPKIYYTLDGSDPRLTTVSLPSSISTTLVAENSSKRVFVPVRTVSDNWKGGESFNDSAWPACVGSPGGVGFSRSAGYTHLISLDLAAQMLRRNATCYIRVPFTFNNNSDDFDSLILKVRYDDGFIAYLNGVEVARRNFTGIPTWSSNANTDHSDSEAINFENISVSARLSALQPGYNILAIHGMNSSTFSSDLLISAELVVGKSISPRGGGTLPNVLQYTGPITLTHSTQVKARILRGGTWSALNEATFAVGPVADNLRITEIMYNPDDPNTEYIELKNIGAETINLNLVSFTNG</sequence>
<organism evidence="1">
    <name type="scientific">marine sediment metagenome</name>
    <dbReference type="NCBI Taxonomy" id="412755"/>
    <lineage>
        <taxon>unclassified sequences</taxon>
        <taxon>metagenomes</taxon>
        <taxon>ecological metagenomes</taxon>
    </lineage>
</organism>
<evidence type="ECO:0008006" key="2">
    <source>
        <dbReference type="Google" id="ProtNLM"/>
    </source>
</evidence>
<name>X1M5Q9_9ZZZZ</name>
<gene>
    <name evidence="1" type="ORF">S06H3_26137</name>
</gene>
<comment type="caution">
    <text evidence="1">The sequence shown here is derived from an EMBL/GenBank/DDBJ whole genome shotgun (WGS) entry which is preliminary data.</text>
</comment>
<dbReference type="EMBL" id="BARV01015083">
    <property type="protein sequence ID" value="GAI26668.1"/>
    <property type="molecule type" value="Genomic_DNA"/>
</dbReference>
<evidence type="ECO:0000313" key="1">
    <source>
        <dbReference type="EMBL" id="GAI26668.1"/>
    </source>
</evidence>
<reference evidence="1" key="1">
    <citation type="journal article" date="2014" name="Front. Microbiol.">
        <title>High frequency of phylogenetically diverse reductive dehalogenase-homologous genes in deep subseafloor sedimentary metagenomes.</title>
        <authorList>
            <person name="Kawai M."/>
            <person name="Futagami T."/>
            <person name="Toyoda A."/>
            <person name="Takaki Y."/>
            <person name="Nishi S."/>
            <person name="Hori S."/>
            <person name="Arai W."/>
            <person name="Tsubouchi T."/>
            <person name="Morono Y."/>
            <person name="Uchiyama I."/>
            <person name="Ito T."/>
            <person name="Fujiyama A."/>
            <person name="Inagaki F."/>
            <person name="Takami H."/>
        </authorList>
    </citation>
    <scope>NUCLEOTIDE SEQUENCE</scope>
    <source>
        <strain evidence="1">Expedition CK06-06</strain>
    </source>
</reference>
<dbReference type="Gene3D" id="2.60.120.260">
    <property type="entry name" value="Galactose-binding domain-like"/>
    <property type="match status" value="1"/>
</dbReference>
<protein>
    <recommendedName>
        <fullName evidence="2">LTD domain-containing protein</fullName>
    </recommendedName>
</protein>
<proteinExistence type="predicted"/>
<feature type="non-terminal residue" evidence="1">
    <location>
        <position position="297"/>
    </location>
</feature>
<feature type="non-terminal residue" evidence="1">
    <location>
        <position position="1"/>
    </location>
</feature>
<dbReference type="AlphaFoldDB" id="X1M5Q9"/>